<protein>
    <submittedName>
        <fullName evidence="1">Uncharacterized protein</fullName>
    </submittedName>
</protein>
<sequence length="165" mass="18325">MGEPSSVSSPCSSSSSSSSSLLQLWLLRRDSLPMLSRILVAFFLRPVGRPLTENGSLISTPLYDQAKNSVRWCPLRTLEVQVQRKPRLSTAGTKLPCLRRVPRKDFWLEGLPMKANSPVHEPSIALVQLRHRVTTKSYSSCIASVFGTDVLVRATKRTVHRTVPG</sequence>
<proteinExistence type="predicted"/>
<keyword evidence="2" id="KW-1185">Reference proteome</keyword>
<organism evidence="1 2">
    <name type="scientific">Capsaspora owczarzaki (strain ATCC 30864)</name>
    <dbReference type="NCBI Taxonomy" id="595528"/>
    <lineage>
        <taxon>Eukaryota</taxon>
        <taxon>Filasterea</taxon>
        <taxon>Capsaspora</taxon>
    </lineage>
</organism>
<gene>
    <name evidence="1" type="ORF">CAOG_009614</name>
</gene>
<dbReference type="Proteomes" id="UP000008743">
    <property type="component" value="Unassembled WGS sequence"/>
</dbReference>
<evidence type="ECO:0000313" key="2">
    <source>
        <dbReference type="Proteomes" id="UP000008743"/>
    </source>
</evidence>
<evidence type="ECO:0000313" key="1">
    <source>
        <dbReference type="EMBL" id="KJE91934.1"/>
    </source>
</evidence>
<dbReference type="EMBL" id="KE346363">
    <property type="protein sequence ID" value="KJE91934.1"/>
    <property type="molecule type" value="Genomic_DNA"/>
</dbReference>
<reference evidence="2" key="1">
    <citation type="submission" date="2011-02" db="EMBL/GenBank/DDBJ databases">
        <title>The Genome Sequence of Capsaspora owczarzaki ATCC 30864.</title>
        <authorList>
            <person name="Russ C."/>
            <person name="Cuomo C."/>
            <person name="Burger G."/>
            <person name="Gray M.W."/>
            <person name="Holland P.W.H."/>
            <person name="King N."/>
            <person name="Lang F.B.F."/>
            <person name="Roger A.J."/>
            <person name="Ruiz-Trillo I."/>
            <person name="Young S.K."/>
            <person name="Zeng Q."/>
            <person name="Gargeya S."/>
            <person name="Alvarado L."/>
            <person name="Berlin A."/>
            <person name="Chapman S.B."/>
            <person name="Chen Z."/>
            <person name="Freedman E."/>
            <person name="Gellesch M."/>
            <person name="Goldberg J."/>
            <person name="Griggs A."/>
            <person name="Gujja S."/>
            <person name="Heilman E."/>
            <person name="Heiman D."/>
            <person name="Howarth C."/>
            <person name="Mehta T."/>
            <person name="Neiman D."/>
            <person name="Pearson M."/>
            <person name="Roberts A."/>
            <person name="Saif S."/>
            <person name="Shea T."/>
            <person name="Shenoy N."/>
            <person name="Sisk P."/>
            <person name="Stolte C."/>
            <person name="Sykes S."/>
            <person name="White J."/>
            <person name="Yandava C."/>
            <person name="Haas B."/>
            <person name="Nusbaum C."/>
            <person name="Birren B."/>
        </authorList>
    </citation>
    <scope>NUCLEOTIDE SEQUENCE</scope>
    <source>
        <strain evidence="2">ATCC 30864</strain>
    </source>
</reference>
<dbReference type="AlphaFoldDB" id="A0A0D2X248"/>
<name>A0A0D2X248_CAPO3</name>
<dbReference type="InParanoid" id="A0A0D2X248"/>
<accession>A0A0D2X248</accession>